<evidence type="ECO:0000313" key="12">
    <source>
        <dbReference type="Proteomes" id="UP000621631"/>
    </source>
</evidence>
<dbReference type="InterPro" id="IPR018764">
    <property type="entry name" value="RskA_C"/>
</dbReference>
<organism evidence="11 12">
    <name type="scientific">Virgibacillus halodenitrificans</name>
    <name type="common">Bacillus halodenitrificans</name>
    <dbReference type="NCBI Taxonomy" id="1482"/>
    <lineage>
        <taxon>Bacteria</taxon>
        <taxon>Bacillati</taxon>
        <taxon>Bacillota</taxon>
        <taxon>Bacilli</taxon>
        <taxon>Bacillales</taxon>
        <taxon>Bacillaceae</taxon>
        <taxon>Virgibacillus</taxon>
    </lineage>
</organism>
<reference evidence="11 12" key="1">
    <citation type="submission" date="2020-09" db="EMBL/GenBank/DDBJ databases">
        <title>Draft Genome Sequences of Oil-Oxidizing Bacteria Halomonas titanicae, Marinobacter lutaoensis, and Virgibacillus halodenitrificans Isolated from Highly Saline Environments.</title>
        <authorList>
            <person name="Grouzdev D.S."/>
            <person name="Sokolova D.S."/>
            <person name="Semenova E.M."/>
            <person name="Borzenkov I.A."/>
            <person name="Bidzhieva S.K."/>
            <person name="Poltaraus A.B."/>
            <person name="Nazina T.N."/>
        </authorList>
    </citation>
    <scope>NUCLEOTIDE SEQUENCE [LARGE SCALE GENOMIC DNA]</scope>
    <source>
        <strain evidence="11 12">VKM B-3472D</strain>
    </source>
</reference>
<keyword evidence="3" id="KW-1003">Cell membrane</keyword>
<feature type="domain" description="Anti-sigma K factor RskA C-terminal" evidence="10">
    <location>
        <begin position="108"/>
        <end position="235"/>
    </location>
</feature>
<evidence type="ECO:0000256" key="5">
    <source>
        <dbReference type="ARBA" id="ARBA00022989"/>
    </source>
</evidence>
<evidence type="ECO:0000256" key="3">
    <source>
        <dbReference type="ARBA" id="ARBA00022475"/>
    </source>
</evidence>
<evidence type="ECO:0000256" key="7">
    <source>
        <dbReference type="ARBA" id="ARBA00029829"/>
    </source>
</evidence>
<evidence type="ECO:0000256" key="1">
    <source>
        <dbReference type="ARBA" id="ARBA00004167"/>
    </source>
</evidence>
<proteinExistence type="predicted"/>
<dbReference type="InterPro" id="IPR041916">
    <property type="entry name" value="Anti_sigma_zinc_sf"/>
</dbReference>
<feature type="transmembrane region" description="Helical" evidence="9">
    <location>
        <begin position="96"/>
        <end position="117"/>
    </location>
</feature>
<evidence type="ECO:0000313" key="11">
    <source>
        <dbReference type="EMBL" id="MBD1221198.1"/>
    </source>
</evidence>
<evidence type="ECO:0000256" key="9">
    <source>
        <dbReference type="SAM" id="Phobius"/>
    </source>
</evidence>
<dbReference type="Gene3D" id="1.10.10.1320">
    <property type="entry name" value="Anti-sigma factor, zinc-finger domain"/>
    <property type="match status" value="1"/>
</dbReference>
<sequence length="242" mass="27271">MERKCEHLLSYMADTLKEEDRESFEAHMKKCDACRREYAELIDSWEALQFDFEEQQVPESLKADVFDFVFNDKKEEENRNLKDKIRDWGILLRNQFTPLSASLVFTLVLATAILMFINGQSGNVEQMAGNQQAEIMASVNLKSANDELQGADGYAYVVQQDNSKKLVVQVDGLPKLAGSHTYQVWLLKDGERVNAGIFNTDDSGAGILTYTLPADEDFDQIGITREPALDNTQPEGQKVMGS</sequence>
<dbReference type="Proteomes" id="UP000621631">
    <property type="component" value="Unassembled WGS sequence"/>
</dbReference>
<keyword evidence="12" id="KW-1185">Reference proteome</keyword>
<comment type="caution">
    <text evidence="11">The sequence shown here is derived from an EMBL/GenBank/DDBJ whole genome shotgun (WGS) entry which is preliminary data.</text>
</comment>
<dbReference type="RefSeq" id="WP_077358630.1">
    <property type="nucleotide sequence ID" value="NZ_FUHR01000008.1"/>
</dbReference>
<dbReference type="EMBL" id="JACWEZ010000001">
    <property type="protein sequence ID" value="MBD1221198.1"/>
    <property type="molecule type" value="Genomic_DNA"/>
</dbReference>
<dbReference type="Pfam" id="PF10099">
    <property type="entry name" value="RskA_C"/>
    <property type="match status" value="1"/>
</dbReference>
<evidence type="ECO:0000256" key="8">
    <source>
        <dbReference type="ARBA" id="ARBA00030803"/>
    </source>
</evidence>
<keyword evidence="5 9" id="KW-1133">Transmembrane helix</keyword>
<gene>
    <name evidence="11" type="ORF">IC602_01065</name>
</gene>
<keyword evidence="6 9" id="KW-0472">Membrane</keyword>
<dbReference type="PANTHER" id="PTHR37461:SF1">
    <property type="entry name" value="ANTI-SIGMA-K FACTOR RSKA"/>
    <property type="match status" value="1"/>
</dbReference>
<keyword evidence="4 9" id="KW-0812">Transmembrane</keyword>
<dbReference type="PANTHER" id="PTHR37461">
    <property type="entry name" value="ANTI-SIGMA-K FACTOR RSKA"/>
    <property type="match status" value="1"/>
</dbReference>
<evidence type="ECO:0000256" key="2">
    <source>
        <dbReference type="ARBA" id="ARBA00004236"/>
    </source>
</evidence>
<evidence type="ECO:0000256" key="4">
    <source>
        <dbReference type="ARBA" id="ARBA00022692"/>
    </source>
</evidence>
<name>A0ABR7VHK8_VIRHA</name>
<accession>A0ABR7VHK8</accession>
<comment type="subcellular location">
    <subcellularLocation>
        <location evidence="2">Cell membrane</location>
    </subcellularLocation>
    <subcellularLocation>
        <location evidence="1">Membrane</location>
        <topology evidence="1">Single-pass membrane protein</topology>
    </subcellularLocation>
</comment>
<evidence type="ECO:0000259" key="10">
    <source>
        <dbReference type="Pfam" id="PF10099"/>
    </source>
</evidence>
<dbReference type="InterPro" id="IPR051474">
    <property type="entry name" value="Anti-sigma-K/W_factor"/>
</dbReference>
<evidence type="ECO:0000256" key="6">
    <source>
        <dbReference type="ARBA" id="ARBA00023136"/>
    </source>
</evidence>
<protein>
    <recommendedName>
        <fullName evidence="8">Regulator of SigK</fullName>
    </recommendedName>
    <alternativeName>
        <fullName evidence="7">Sigma-K anti-sigma factor RskA</fullName>
    </alternativeName>
</protein>